<dbReference type="Proteomes" id="UP001175228">
    <property type="component" value="Unassembled WGS sequence"/>
</dbReference>
<evidence type="ECO:0000256" key="7">
    <source>
        <dbReference type="SAM" id="MobiDB-lite"/>
    </source>
</evidence>
<dbReference type="Gene3D" id="4.10.240.10">
    <property type="entry name" value="Zn(2)-C6 fungal-type DNA-binding domain"/>
    <property type="match status" value="1"/>
</dbReference>
<keyword evidence="10" id="KW-1185">Reference proteome</keyword>
<organism evidence="9 10">
    <name type="scientific">Armillaria luteobubalina</name>
    <dbReference type="NCBI Taxonomy" id="153913"/>
    <lineage>
        <taxon>Eukaryota</taxon>
        <taxon>Fungi</taxon>
        <taxon>Dikarya</taxon>
        <taxon>Basidiomycota</taxon>
        <taxon>Agaricomycotina</taxon>
        <taxon>Agaricomycetes</taxon>
        <taxon>Agaricomycetidae</taxon>
        <taxon>Agaricales</taxon>
        <taxon>Marasmiineae</taxon>
        <taxon>Physalacriaceae</taxon>
        <taxon>Armillaria</taxon>
    </lineage>
</organism>
<comment type="subcellular location">
    <subcellularLocation>
        <location evidence="1">Nucleus</location>
    </subcellularLocation>
</comment>
<dbReference type="GO" id="GO:0003677">
    <property type="term" value="F:DNA binding"/>
    <property type="evidence" value="ECO:0007669"/>
    <property type="project" value="InterPro"/>
</dbReference>
<dbReference type="GO" id="GO:0000981">
    <property type="term" value="F:DNA-binding transcription factor activity, RNA polymerase II-specific"/>
    <property type="evidence" value="ECO:0007669"/>
    <property type="project" value="InterPro"/>
</dbReference>
<evidence type="ECO:0000256" key="5">
    <source>
        <dbReference type="ARBA" id="ARBA00023242"/>
    </source>
</evidence>
<dbReference type="Pfam" id="PF04082">
    <property type="entry name" value="Fungal_trans"/>
    <property type="match status" value="1"/>
</dbReference>
<evidence type="ECO:0000256" key="3">
    <source>
        <dbReference type="ARBA" id="ARBA00023015"/>
    </source>
</evidence>
<dbReference type="Pfam" id="PF00172">
    <property type="entry name" value="Zn_clus"/>
    <property type="match status" value="1"/>
</dbReference>
<feature type="domain" description="Zn(2)-C6 fungal-type" evidence="8">
    <location>
        <begin position="78"/>
        <end position="123"/>
    </location>
</feature>
<dbReference type="GO" id="GO:0006351">
    <property type="term" value="P:DNA-templated transcription"/>
    <property type="evidence" value="ECO:0007669"/>
    <property type="project" value="InterPro"/>
</dbReference>
<dbReference type="SUPFAM" id="SSF57701">
    <property type="entry name" value="Zn2/Cys6 DNA-binding domain"/>
    <property type="match status" value="1"/>
</dbReference>
<dbReference type="CDD" id="cd00067">
    <property type="entry name" value="GAL4"/>
    <property type="match status" value="1"/>
</dbReference>
<sequence>MSACLGSAKAKQDQRVFITLSALPLEGLKFADSVDSHRRSFVVDAQNMPKAQQPSSSHSTGPVHSNGTHPNVLKRNQACHQCRRRKLKCDAKRPCSTCVRSHSHAVSHAPAGAQLPSAPECTFDEIHESTAAPSETPKNKYERLENRISELEALLRQKENSAAEHDIQHQAIFSPQAREAQSSSPSQHSISNGNSHHLYTGSRNTSRSPLGKQEQGISETPSGAPSHSGWDVLWPNWPPNLPEPELLRHLVEVFFLFHPHATRLFHATSFMASLSLPPAHPRFPAPPVLHAICAVGSLYTGIVTSPPLPNLSEVEPDEIFSERYRSKEERPDSFAEQQVKLARETAQRLEFLGQDLLQVLQANIILCWFYISHSKHVELFITAAHSLRLAVPLGLNMCPPFNSITVSQRPASILPPARTVVEDEMRRNAFWLAYANERQHGCTNGWAHSMDDSDISQLLPLRGDQYEQGALVTPHDRQWAHAKDLLVNHPENQIDSFIMYIKSSILISRVKTFNMRFRTRHYNGDEQISTFHPLPMSPNSTEPVDARMSAGFVELDSTISSFLSSFPPHLRNPINNNTVDNHLYTACLISHVANIILHDPHADVRISGCISALKILTSARAILDLIYAVWSTSFDITLLDSFCSFCWFTAGRVLVRFLQASIEANSQDQISTLRAELDFILTALSKVGQRYAMAYRCAKMLEDRMVTTGGPPSGVMS</sequence>
<dbReference type="GO" id="GO:0008270">
    <property type="term" value="F:zinc ion binding"/>
    <property type="evidence" value="ECO:0007669"/>
    <property type="project" value="InterPro"/>
</dbReference>
<evidence type="ECO:0000256" key="4">
    <source>
        <dbReference type="ARBA" id="ARBA00023163"/>
    </source>
</evidence>
<feature type="compositionally biased region" description="Low complexity" evidence="7">
    <location>
        <begin position="181"/>
        <end position="195"/>
    </location>
</feature>
<gene>
    <name evidence="9" type="ORF">EDD18DRAFT_1122336</name>
</gene>
<keyword evidence="2" id="KW-0479">Metal-binding</keyword>
<evidence type="ECO:0000313" key="9">
    <source>
        <dbReference type="EMBL" id="KAK0506185.1"/>
    </source>
</evidence>
<keyword evidence="4" id="KW-0804">Transcription</keyword>
<evidence type="ECO:0000256" key="6">
    <source>
        <dbReference type="SAM" id="Coils"/>
    </source>
</evidence>
<proteinExistence type="predicted"/>
<dbReference type="EMBL" id="JAUEPU010000001">
    <property type="protein sequence ID" value="KAK0506185.1"/>
    <property type="molecule type" value="Genomic_DNA"/>
</dbReference>
<dbReference type="PANTHER" id="PTHR47338">
    <property type="entry name" value="ZN(II)2CYS6 TRANSCRIPTION FACTOR (EUROFUNG)-RELATED"/>
    <property type="match status" value="1"/>
</dbReference>
<evidence type="ECO:0000313" key="10">
    <source>
        <dbReference type="Proteomes" id="UP001175228"/>
    </source>
</evidence>
<dbReference type="InterPro" id="IPR007219">
    <property type="entry name" value="XnlR_reg_dom"/>
</dbReference>
<dbReference type="InterPro" id="IPR001138">
    <property type="entry name" value="Zn2Cys6_DnaBD"/>
</dbReference>
<evidence type="ECO:0000256" key="1">
    <source>
        <dbReference type="ARBA" id="ARBA00004123"/>
    </source>
</evidence>
<feature type="region of interest" description="Disordered" evidence="7">
    <location>
        <begin position="175"/>
        <end position="225"/>
    </location>
</feature>
<evidence type="ECO:0000256" key="2">
    <source>
        <dbReference type="ARBA" id="ARBA00022723"/>
    </source>
</evidence>
<keyword evidence="5" id="KW-0539">Nucleus</keyword>
<dbReference type="PANTHER" id="PTHR47338:SF29">
    <property type="entry name" value="ZN(2)-C6 FUNGAL-TYPE DOMAIN-CONTAINING PROTEIN"/>
    <property type="match status" value="1"/>
</dbReference>
<dbReference type="GO" id="GO:0005634">
    <property type="term" value="C:nucleus"/>
    <property type="evidence" value="ECO:0007669"/>
    <property type="project" value="UniProtKB-SubCell"/>
</dbReference>
<dbReference type="PROSITE" id="PS50048">
    <property type="entry name" value="ZN2_CY6_FUNGAL_2"/>
    <property type="match status" value="1"/>
</dbReference>
<protein>
    <recommendedName>
        <fullName evidence="8">Zn(2)-C6 fungal-type domain-containing protein</fullName>
    </recommendedName>
</protein>
<comment type="caution">
    <text evidence="9">The sequence shown here is derived from an EMBL/GenBank/DDBJ whole genome shotgun (WGS) entry which is preliminary data.</text>
</comment>
<accession>A0AA39QNF4</accession>
<keyword evidence="6" id="KW-0175">Coiled coil</keyword>
<evidence type="ECO:0000259" key="8">
    <source>
        <dbReference type="PROSITE" id="PS50048"/>
    </source>
</evidence>
<feature type="region of interest" description="Disordered" evidence="7">
    <location>
        <begin position="45"/>
        <end position="72"/>
    </location>
</feature>
<dbReference type="SMART" id="SM00066">
    <property type="entry name" value="GAL4"/>
    <property type="match status" value="1"/>
</dbReference>
<feature type="coiled-coil region" evidence="6">
    <location>
        <begin position="141"/>
        <end position="168"/>
    </location>
</feature>
<dbReference type="InterPro" id="IPR050815">
    <property type="entry name" value="TF_fung"/>
</dbReference>
<keyword evidence="3" id="KW-0805">Transcription regulation</keyword>
<reference evidence="9" key="1">
    <citation type="submission" date="2023-06" db="EMBL/GenBank/DDBJ databases">
        <authorList>
            <consortium name="Lawrence Berkeley National Laboratory"/>
            <person name="Ahrendt S."/>
            <person name="Sahu N."/>
            <person name="Indic B."/>
            <person name="Wong-Bajracharya J."/>
            <person name="Merenyi Z."/>
            <person name="Ke H.-M."/>
            <person name="Monk M."/>
            <person name="Kocsube S."/>
            <person name="Drula E."/>
            <person name="Lipzen A."/>
            <person name="Balint B."/>
            <person name="Henrissat B."/>
            <person name="Andreopoulos B."/>
            <person name="Martin F.M."/>
            <person name="Harder C.B."/>
            <person name="Rigling D."/>
            <person name="Ford K.L."/>
            <person name="Foster G.D."/>
            <person name="Pangilinan J."/>
            <person name="Papanicolaou A."/>
            <person name="Barry K."/>
            <person name="LaButti K."/>
            <person name="Viragh M."/>
            <person name="Koriabine M."/>
            <person name="Yan M."/>
            <person name="Riley R."/>
            <person name="Champramary S."/>
            <person name="Plett K.L."/>
            <person name="Tsai I.J."/>
            <person name="Slot J."/>
            <person name="Sipos G."/>
            <person name="Plett J."/>
            <person name="Nagy L.G."/>
            <person name="Grigoriev I.V."/>
        </authorList>
    </citation>
    <scope>NUCLEOTIDE SEQUENCE</scope>
    <source>
        <strain evidence="9">HWK02</strain>
    </source>
</reference>
<dbReference type="InterPro" id="IPR036864">
    <property type="entry name" value="Zn2-C6_fun-type_DNA-bd_sf"/>
</dbReference>
<dbReference type="AlphaFoldDB" id="A0AA39QNF4"/>
<name>A0AA39QNF4_9AGAR</name>
<dbReference type="CDD" id="cd12148">
    <property type="entry name" value="fungal_TF_MHR"/>
    <property type="match status" value="1"/>
</dbReference>
<feature type="compositionally biased region" description="Polar residues" evidence="7">
    <location>
        <begin position="215"/>
        <end position="225"/>
    </location>
</feature>
<feature type="compositionally biased region" description="Polar residues" evidence="7">
    <location>
        <begin position="49"/>
        <end position="69"/>
    </location>
</feature>